<keyword evidence="4" id="KW-1185">Reference proteome</keyword>
<dbReference type="OrthoDB" id="191139at2759"/>
<evidence type="ECO:0000313" key="3">
    <source>
        <dbReference type="EMBL" id="KUJ06805.1"/>
    </source>
</evidence>
<reference evidence="3 4" key="1">
    <citation type="submission" date="2015-10" db="EMBL/GenBank/DDBJ databases">
        <title>Full genome of DAOMC 229536 Phialocephala scopiformis, a fungal endophyte of spruce producing the potent anti-insectan compound rugulosin.</title>
        <authorList>
            <consortium name="DOE Joint Genome Institute"/>
            <person name="Walker A.K."/>
            <person name="Frasz S.L."/>
            <person name="Seifert K.A."/>
            <person name="Miller J.D."/>
            <person name="Mondo S.J."/>
            <person name="Labutti K."/>
            <person name="Lipzen A."/>
            <person name="Dockter R."/>
            <person name="Kennedy M."/>
            <person name="Grigoriev I.V."/>
            <person name="Spatafora J.W."/>
        </authorList>
    </citation>
    <scope>NUCLEOTIDE SEQUENCE [LARGE SCALE GENOMIC DNA]</scope>
    <source>
        <strain evidence="3 4">CBS 120377</strain>
    </source>
</reference>
<dbReference type="PANTHER" id="PTHR24320:SF272">
    <property type="entry name" value="NAD(P)-BINDING ROSSMANN-FOLD SUPERFAMILY PROTEIN"/>
    <property type="match status" value="1"/>
</dbReference>
<protein>
    <submittedName>
        <fullName evidence="3">Short chain dehydrogenase</fullName>
    </submittedName>
</protein>
<dbReference type="GO" id="GO:0016491">
    <property type="term" value="F:oxidoreductase activity"/>
    <property type="evidence" value="ECO:0007669"/>
    <property type="project" value="UniProtKB-KW"/>
</dbReference>
<sequence length="373" mass="41077">MFRSISLHSRFTTSNIRVTSRLTLPQNHFSTNTVMPGKYAAVHGPENENGPGDARPTALQIIKDEGLEGKMSDKVFLVTGTSAGIGPETGRAFAATGGKVFMTVRDLKKGEEACKSFLEPGRVELLEMDNQNLDSVRKAAQNFLSKSNKLNVLVCNAGIMAAPYQKTKDGFESQFQTNHLSHFLLFQLLKDTMLKSSTPDFHSRVVTVSSTGHAAGEVQFGNYDFSDGKDYTPWGGYGQSKTANIYMTNEIENRYAEKGLHGISLHPGGIWSGLQKFVAPETMAEWKARPNVDKHIKSYEQGAATSVYAAVGKVFEKKGRLYLVDCDVESPKTNGKEGAIDDTRQGYSPHIFDKEKEARLWEDSLKMVGVTDS</sequence>
<dbReference type="Pfam" id="PF00106">
    <property type="entry name" value="adh_short"/>
    <property type="match status" value="1"/>
</dbReference>
<dbReference type="RefSeq" id="XP_018061160.1">
    <property type="nucleotide sequence ID" value="XM_018217974.1"/>
</dbReference>
<name>A0A132B326_MOLSC</name>
<proteinExistence type="inferred from homology"/>
<organism evidence="3 4">
    <name type="scientific">Mollisia scopiformis</name>
    <name type="common">Conifer needle endophyte fungus</name>
    <name type="synonym">Phialocephala scopiformis</name>
    <dbReference type="NCBI Taxonomy" id="149040"/>
    <lineage>
        <taxon>Eukaryota</taxon>
        <taxon>Fungi</taxon>
        <taxon>Dikarya</taxon>
        <taxon>Ascomycota</taxon>
        <taxon>Pezizomycotina</taxon>
        <taxon>Leotiomycetes</taxon>
        <taxon>Helotiales</taxon>
        <taxon>Mollisiaceae</taxon>
        <taxon>Mollisia</taxon>
    </lineage>
</organism>
<keyword evidence="2" id="KW-0560">Oxidoreductase</keyword>
<evidence type="ECO:0000256" key="2">
    <source>
        <dbReference type="ARBA" id="ARBA00023002"/>
    </source>
</evidence>
<dbReference type="Proteomes" id="UP000070700">
    <property type="component" value="Unassembled WGS sequence"/>
</dbReference>
<dbReference type="SUPFAM" id="SSF51735">
    <property type="entry name" value="NAD(P)-binding Rossmann-fold domains"/>
    <property type="match status" value="1"/>
</dbReference>
<dbReference type="KEGG" id="psco:LY89DRAFT_712364"/>
<dbReference type="InParanoid" id="A0A132B326"/>
<dbReference type="InterPro" id="IPR036291">
    <property type="entry name" value="NAD(P)-bd_dom_sf"/>
</dbReference>
<dbReference type="AlphaFoldDB" id="A0A132B326"/>
<dbReference type="GeneID" id="28827700"/>
<dbReference type="InterPro" id="IPR002347">
    <property type="entry name" value="SDR_fam"/>
</dbReference>
<dbReference type="EMBL" id="KQ947443">
    <property type="protein sequence ID" value="KUJ06805.1"/>
    <property type="molecule type" value="Genomic_DNA"/>
</dbReference>
<dbReference type="Gene3D" id="3.40.50.720">
    <property type="entry name" value="NAD(P)-binding Rossmann-like Domain"/>
    <property type="match status" value="1"/>
</dbReference>
<accession>A0A132B326</accession>
<evidence type="ECO:0000256" key="1">
    <source>
        <dbReference type="ARBA" id="ARBA00006484"/>
    </source>
</evidence>
<comment type="similarity">
    <text evidence="1">Belongs to the short-chain dehydrogenases/reductases (SDR) family.</text>
</comment>
<dbReference type="PRINTS" id="PR00081">
    <property type="entry name" value="GDHRDH"/>
</dbReference>
<gene>
    <name evidence="3" type="ORF">LY89DRAFT_712364</name>
</gene>
<dbReference type="PANTHER" id="PTHR24320">
    <property type="entry name" value="RETINOL DEHYDROGENASE"/>
    <property type="match status" value="1"/>
</dbReference>
<evidence type="ECO:0000313" key="4">
    <source>
        <dbReference type="Proteomes" id="UP000070700"/>
    </source>
</evidence>